<reference evidence="6" key="1">
    <citation type="submission" date="2021-03" db="EMBL/GenBank/DDBJ databases">
        <title>Leucobacter chromiisoli sp. nov., isolated from chromium-containing soil of chemical plant.</title>
        <authorList>
            <person name="Xu Z."/>
        </authorList>
    </citation>
    <scope>NUCLEOTIDE SEQUENCE</scope>
    <source>
        <strain evidence="6">K 70/01</strain>
    </source>
</reference>
<dbReference type="PANTHER" id="PTHR30349:SF41">
    <property type="entry name" value="INTEGRASE_RECOMBINASE PROTEIN MJ0367-RELATED"/>
    <property type="match status" value="1"/>
</dbReference>
<dbReference type="Gene3D" id="1.10.443.10">
    <property type="entry name" value="Intergrase catalytic core"/>
    <property type="match status" value="1"/>
</dbReference>
<feature type="domain" description="Tyr recombinase" evidence="5">
    <location>
        <begin position="120"/>
        <end position="307"/>
    </location>
</feature>
<dbReference type="SUPFAM" id="SSF56349">
    <property type="entry name" value="DNA breaking-rejoining enzymes"/>
    <property type="match status" value="1"/>
</dbReference>
<protein>
    <submittedName>
        <fullName evidence="6">Site-specific integrase</fullName>
    </submittedName>
</protein>
<evidence type="ECO:0000256" key="2">
    <source>
        <dbReference type="ARBA" id="ARBA00023125"/>
    </source>
</evidence>
<evidence type="ECO:0000256" key="3">
    <source>
        <dbReference type="ARBA" id="ARBA00023172"/>
    </source>
</evidence>
<accession>A0A939TUK4</accession>
<dbReference type="GO" id="GO:0015074">
    <property type="term" value="P:DNA integration"/>
    <property type="evidence" value="ECO:0007669"/>
    <property type="project" value="InterPro"/>
</dbReference>
<comment type="caution">
    <text evidence="6">The sequence shown here is derived from an EMBL/GenBank/DDBJ whole genome shotgun (WGS) entry which is preliminary data.</text>
</comment>
<keyword evidence="3" id="KW-0233">DNA recombination</keyword>
<gene>
    <name evidence="6" type="ORF">J4H85_07410</name>
</gene>
<evidence type="ECO:0000313" key="6">
    <source>
        <dbReference type="EMBL" id="MBO2989820.1"/>
    </source>
</evidence>
<dbReference type="InterPro" id="IPR013762">
    <property type="entry name" value="Integrase-like_cat_sf"/>
</dbReference>
<comment type="similarity">
    <text evidence="1">Belongs to the 'phage' integrase family.</text>
</comment>
<name>A0A939TUK4_9MICO</name>
<feature type="region of interest" description="Disordered" evidence="4">
    <location>
        <begin position="51"/>
        <end position="104"/>
    </location>
</feature>
<dbReference type="PROSITE" id="PS51898">
    <property type="entry name" value="TYR_RECOMBINASE"/>
    <property type="match status" value="1"/>
</dbReference>
<dbReference type="Pfam" id="PF00589">
    <property type="entry name" value="Phage_integrase"/>
    <property type="match status" value="1"/>
</dbReference>
<dbReference type="EMBL" id="JAGFBF010000005">
    <property type="protein sequence ID" value="MBO2989820.1"/>
    <property type="molecule type" value="Genomic_DNA"/>
</dbReference>
<dbReference type="Proteomes" id="UP000668403">
    <property type="component" value="Unassembled WGS sequence"/>
</dbReference>
<proteinExistence type="inferred from homology"/>
<keyword evidence="7" id="KW-1185">Reference proteome</keyword>
<dbReference type="CDD" id="cd01189">
    <property type="entry name" value="INT_ICEBs1_C_like"/>
    <property type="match status" value="1"/>
</dbReference>
<sequence>MMATATVAIAPKMPPETRYGPMSDRNVSTLLPPCDMRGTAELESVACNRGERGGIEPEHEHAGEGKAGRVTQRDGERTECGGDREPAAELEPSAEPLVRAEDAPDRQLGARVSITKRRKHRRVYLTHEHVHALAALTPHPDLILTLAYTGLRWGEATALRVRNLNEVRRRLSVEENAVLSGNRVHVGTPKGHERRTVPYVSFLGPRLAELKRGKGGEDLLFGDGKMHVRLPHAKSGWFTKAVKAAQAADASFPTITPHGLRHTAASFAVSSGVNVKVVQRMLGHKSAAMTLDTYADLFDGDLDDVAERMERNVLEAARGTEWGRNLGS</sequence>
<feature type="compositionally biased region" description="Basic and acidic residues" evidence="4">
    <location>
        <begin position="51"/>
        <end position="87"/>
    </location>
</feature>
<dbReference type="AlphaFoldDB" id="A0A939TUK4"/>
<dbReference type="GO" id="GO:0003677">
    <property type="term" value="F:DNA binding"/>
    <property type="evidence" value="ECO:0007669"/>
    <property type="project" value="UniProtKB-KW"/>
</dbReference>
<evidence type="ECO:0000313" key="7">
    <source>
        <dbReference type="Proteomes" id="UP000668403"/>
    </source>
</evidence>
<dbReference type="InterPro" id="IPR011010">
    <property type="entry name" value="DNA_brk_join_enz"/>
</dbReference>
<evidence type="ECO:0000256" key="4">
    <source>
        <dbReference type="SAM" id="MobiDB-lite"/>
    </source>
</evidence>
<dbReference type="GO" id="GO:0006310">
    <property type="term" value="P:DNA recombination"/>
    <property type="evidence" value="ECO:0007669"/>
    <property type="project" value="UniProtKB-KW"/>
</dbReference>
<dbReference type="InterPro" id="IPR002104">
    <property type="entry name" value="Integrase_catalytic"/>
</dbReference>
<organism evidence="6 7">
    <name type="scientific">Leucobacter tardus</name>
    <dbReference type="NCBI Taxonomy" id="501483"/>
    <lineage>
        <taxon>Bacteria</taxon>
        <taxon>Bacillati</taxon>
        <taxon>Actinomycetota</taxon>
        <taxon>Actinomycetes</taxon>
        <taxon>Micrococcales</taxon>
        <taxon>Microbacteriaceae</taxon>
        <taxon>Leucobacter</taxon>
    </lineage>
</organism>
<evidence type="ECO:0000259" key="5">
    <source>
        <dbReference type="PROSITE" id="PS51898"/>
    </source>
</evidence>
<evidence type="ECO:0000256" key="1">
    <source>
        <dbReference type="ARBA" id="ARBA00008857"/>
    </source>
</evidence>
<keyword evidence="2" id="KW-0238">DNA-binding</keyword>
<dbReference type="InterPro" id="IPR050090">
    <property type="entry name" value="Tyrosine_recombinase_XerCD"/>
</dbReference>
<dbReference type="PANTHER" id="PTHR30349">
    <property type="entry name" value="PHAGE INTEGRASE-RELATED"/>
    <property type="match status" value="1"/>
</dbReference>